<organism evidence="3 5">
    <name type="scientific">Bacillus subtilis</name>
    <dbReference type="NCBI Taxonomy" id="1423"/>
    <lineage>
        <taxon>Bacteria</taxon>
        <taxon>Bacillati</taxon>
        <taxon>Bacillota</taxon>
        <taxon>Bacilli</taxon>
        <taxon>Bacillales</taxon>
        <taxon>Bacillaceae</taxon>
        <taxon>Bacillus</taxon>
    </lineage>
</organism>
<comment type="caution">
    <text evidence="3">The sequence shown here is derived from an EMBL/GenBank/DDBJ whole genome shotgun (WGS) entry which is preliminary data.</text>
</comment>
<evidence type="ECO:0000313" key="5">
    <source>
        <dbReference type="Proteomes" id="UP000665181"/>
    </source>
</evidence>
<gene>
    <name evidence="2" type="ORF">B4122_2890</name>
    <name evidence="3" type="ORF">J5227_15720</name>
</gene>
<keyword evidence="1" id="KW-1133">Transmembrane helix</keyword>
<evidence type="ECO:0000313" key="3">
    <source>
        <dbReference type="EMBL" id="MBO3795717.1"/>
    </source>
</evidence>
<feature type="transmembrane region" description="Helical" evidence="1">
    <location>
        <begin position="71"/>
        <end position="90"/>
    </location>
</feature>
<evidence type="ECO:0000313" key="2">
    <source>
        <dbReference type="EMBL" id="KZD90811.1"/>
    </source>
</evidence>
<name>A0A162TTU6_BACIU</name>
<protein>
    <submittedName>
        <fullName evidence="3">YesK-like family protein</fullName>
    </submittedName>
</protein>
<dbReference type="EMBL" id="LJZV01000014">
    <property type="protein sequence ID" value="KZD90811.1"/>
    <property type="molecule type" value="Genomic_DNA"/>
</dbReference>
<dbReference type="InterPro" id="IPR025434">
    <property type="entry name" value="YesK-like"/>
</dbReference>
<evidence type="ECO:0000313" key="4">
    <source>
        <dbReference type="Proteomes" id="UP000076442"/>
    </source>
</evidence>
<reference evidence="3" key="2">
    <citation type="submission" date="2021-03" db="EMBL/GenBank/DDBJ databases">
        <title>Isolation of Bacillus subtilis from fermented food sample.</title>
        <authorList>
            <person name="Lakshmanan V."/>
            <person name="Athira K."/>
            <person name="Rajagopal K."/>
        </authorList>
    </citation>
    <scope>NUCLEOTIDE SEQUENCE</scope>
    <source>
        <strain evidence="3">S1</strain>
    </source>
</reference>
<accession>A0A162TTU6</accession>
<evidence type="ECO:0000256" key="1">
    <source>
        <dbReference type="SAM" id="Phobius"/>
    </source>
</evidence>
<dbReference type="Proteomes" id="UP000076442">
    <property type="component" value="Unassembled WGS sequence"/>
</dbReference>
<dbReference type="Pfam" id="PF14150">
    <property type="entry name" value="YesK"/>
    <property type="match status" value="1"/>
</dbReference>
<reference evidence="2 4" key="1">
    <citation type="submission" date="2015-09" db="EMBL/GenBank/DDBJ databases">
        <title>Spore heat resistance.</title>
        <authorList>
            <person name="Boekhorst J."/>
            <person name="Berendsen E.M."/>
            <person name="Wells-Bennik M.H."/>
            <person name="Kuipers O.P."/>
        </authorList>
    </citation>
    <scope>NUCLEOTIDE SEQUENCE [LARGE SCALE GENOMIC DNA]</scope>
    <source>
        <strain evidence="2 4">B4122</strain>
    </source>
</reference>
<keyword evidence="1" id="KW-0812">Transmembrane</keyword>
<dbReference type="AlphaFoldDB" id="A0A162TTU6"/>
<dbReference type="RefSeq" id="WP_042978019.1">
    <property type="nucleotide sequence ID" value="NZ_CP023409.1"/>
</dbReference>
<dbReference type="Proteomes" id="UP000665181">
    <property type="component" value="Unassembled WGS sequence"/>
</dbReference>
<dbReference type="EMBL" id="JAGFPW010000015">
    <property type="protein sequence ID" value="MBO3795717.1"/>
    <property type="molecule type" value="Genomic_DNA"/>
</dbReference>
<proteinExistence type="predicted"/>
<feature type="transmembrane region" description="Helical" evidence="1">
    <location>
        <begin position="45"/>
        <end position="65"/>
    </location>
</feature>
<sequence length="100" mass="11250">MSFLKGRAGDVWPILFVTGIVTACLFAGVSVLMRMRFPDKSRPEWMLTGLIVLGVFAIWYSLVYVRGWEGAALGMLGFNVIFGAIAGYLIDKAIRRYRKR</sequence>
<dbReference type="PROSITE" id="PS51257">
    <property type="entry name" value="PROKAR_LIPOPROTEIN"/>
    <property type="match status" value="1"/>
</dbReference>
<feature type="transmembrane region" description="Helical" evidence="1">
    <location>
        <begin position="12"/>
        <end position="33"/>
    </location>
</feature>
<keyword evidence="1" id="KW-0472">Membrane</keyword>